<feature type="non-terminal residue" evidence="3">
    <location>
        <position position="108"/>
    </location>
</feature>
<protein>
    <recommendedName>
        <fullName evidence="2">DUF5118 domain-containing protein</fullName>
    </recommendedName>
</protein>
<evidence type="ECO:0000256" key="1">
    <source>
        <dbReference type="SAM" id="Phobius"/>
    </source>
</evidence>
<accession>A0A382W8I2</accession>
<evidence type="ECO:0000313" key="3">
    <source>
        <dbReference type="EMBL" id="SVD55176.1"/>
    </source>
</evidence>
<gene>
    <name evidence="3" type="ORF">METZ01_LOCUS408030</name>
</gene>
<dbReference type="EMBL" id="UINC01157923">
    <property type="protein sequence ID" value="SVD55176.1"/>
    <property type="molecule type" value="Genomic_DNA"/>
</dbReference>
<evidence type="ECO:0000259" key="2">
    <source>
        <dbReference type="Pfam" id="PF17162"/>
    </source>
</evidence>
<organism evidence="3">
    <name type="scientific">marine metagenome</name>
    <dbReference type="NCBI Taxonomy" id="408172"/>
    <lineage>
        <taxon>unclassified sequences</taxon>
        <taxon>metagenomes</taxon>
        <taxon>ecological metagenomes</taxon>
    </lineage>
</organism>
<dbReference type="AlphaFoldDB" id="A0A382W8I2"/>
<sequence length="108" mass="12381">MAIKLAFFLFHNEEVIVKKFILFLSVIGFLFGNSITDRTKSMKKMDGFIDMYWDNSTGKLWLEISKFDHEILYVNSLTAGIGSNDIGLDRGQLGSDRIVYFHRVGPKI</sequence>
<feature type="domain" description="DUF5118" evidence="2">
    <location>
        <begin position="39"/>
        <end position="80"/>
    </location>
</feature>
<proteinExistence type="predicted"/>
<keyword evidence="1" id="KW-0472">Membrane</keyword>
<name>A0A382W8I2_9ZZZZ</name>
<reference evidence="3" key="1">
    <citation type="submission" date="2018-05" db="EMBL/GenBank/DDBJ databases">
        <authorList>
            <person name="Lanie J.A."/>
            <person name="Ng W.-L."/>
            <person name="Kazmierczak K.M."/>
            <person name="Andrzejewski T.M."/>
            <person name="Davidsen T.M."/>
            <person name="Wayne K.J."/>
            <person name="Tettelin H."/>
            <person name="Glass J.I."/>
            <person name="Rusch D."/>
            <person name="Podicherti R."/>
            <person name="Tsui H.-C.T."/>
            <person name="Winkler M.E."/>
        </authorList>
    </citation>
    <scope>NUCLEOTIDE SEQUENCE</scope>
</reference>
<dbReference type="InterPro" id="IPR033428">
    <property type="entry name" value="DUF5118"/>
</dbReference>
<feature type="transmembrane region" description="Helical" evidence="1">
    <location>
        <begin position="20"/>
        <end position="36"/>
    </location>
</feature>
<dbReference type="Pfam" id="PF17162">
    <property type="entry name" value="DUF5118"/>
    <property type="match status" value="1"/>
</dbReference>
<keyword evidence="1" id="KW-1133">Transmembrane helix</keyword>
<keyword evidence="1" id="KW-0812">Transmembrane</keyword>